<dbReference type="SFLD" id="SFLDG00358">
    <property type="entry name" value="Main_(cytGST)"/>
    <property type="match status" value="1"/>
</dbReference>
<dbReference type="PANTHER" id="PTHR44051">
    <property type="entry name" value="GLUTATHIONE S-TRANSFERASE-RELATED"/>
    <property type="match status" value="1"/>
</dbReference>
<proteinExistence type="predicted"/>
<dbReference type="PANTHER" id="PTHR44051:SF8">
    <property type="entry name" value="GLUTATHIONE S-TRANSFERASE GSTA"/>
    <property type="match status" value="1"/>
</dbReference>
<feature type="domain" description="GST C-terminal" evidence="2">
    <location>
        <begin position="86"/>
        <end position="217"/>
    </location>
</feature>
<evidence type="ECO:0000313" key="4">
    <source>
        <dbReference type="Proteomes" id="UP001177769"/>
    </source>
</evidence>
<evidence type="ECO:0000259" key="2">
    <source>
        <dbReference type="PROSITE" id="PS50405"/>
    </source>
</evidence>
<dbReference type="InterPro" id="IPR036282">
    <property type="entry name" value="Glutathione-S-Trfase_C_sf"/>
</dbReference>
<feature type="domain" description="GST N-terminal" evidence="1">
    <location>
        <begin position="1"/>
        <end position="80"/>
    </location>
</feature>
<dbReference type="Proteomes" id="UP001177769">
    <property type="component" value="Chromosome"/>
</dbReference>
<dbReference type="InterPro" id="IPR036249">
    <property type="entry name" value="Thioredoxin-like_sf"/>
</dbReference>
<dbReference type="SFLD" id="SFLDS00019">
    <property type="entry name" value="Glutathione_Transferase_(cytos"/>
    <property type="match status" value="1"/>
</dbReference>
<dbReference type="KEGG" id="pais:PFX98_08770"/>
<evidence type="ECO:0000259" key="1">
    <source>
        <dbReference type="PROSITE" id="PS50404"/>
    </source>
</evidence>
<name>A0AA95NLZ7_9BURK</name>
<dbReference type="PROSITE" id="PS50405">
    <property type="entry name" value="GST_CTER"/>
    <property type="match status" value="1"/>
</dbReference>
<evidence type="ECO:0000313" key="3">
    <source>
        <dbReference type="EMBL" id="WIT13696.1"/>
    </source>
</evidence>
<accession>A0AA95NLZ7</accession>
<organism evidence="3 4">
    <name type="scientific">Paucibacter sediminis</name>
    <dbReference type="NCBI Taxonomy" id="3019553"/>
    <lineage>
        <taxon>Bacteria</taxon>
        <taxon>Pseudomonadati</taxon>
        <taxon>Pseudomonadota</taxon>
        <taxon>Betaproteobacteria</taxon>
        <taxon>Burkholderiales</taxon>
        <taxon>Sphaerotilaceae</taxon>
        <taxon>Roseateles</taxon>
    </lineage>
</organism>
<dbReference type="SUPFAM" id="SSF52833">
    <property type="entry name" value="Thioredoxin-like"/>
    <property type="match status" value="1"/>
</dbReference>
<dbReference type="Gene3D" id="1.20.1050.10">
    <property type="match status" value="1"/>
</dbReference>
<dbReference type="InterPro" id="IPR010987">
    <property type="entry name" value="Glutathione-S-Trfase_C-like"/>
</dbReference>
<reference evidence="3" key="1">
    <citation type="submission" date="2023-01" db="EMBL/GenBank/DDBJ databases">
        <title>Whole genome sequence of Paucibacter sp. S2-9 isolated from pond sediment.</title>
        <authorList>
            <person name="Jung J.Y."/>
        </authorList>
    </citation>
    <scope>NUCLEOTIDE SEQUENCE</scope>
    <source>
        <strain evidence="3">S2-9</strain>
    </source>
</reference>
<dbReference type="PROSITE" id="PS50404">
    <property type="entry name" value="GST_NTER"/>
    <property type="match status" value="1"/>
</dbReference>
<dbReference type="Gene3D" id="3.40.30.10">
    <property type="entry name" value="Glutaredoxin"/>
    <property type="match status" value="1"/>
</dbReference>
<keyword evidence="4" id="KW-1185">Reference proteome</keyword>
<dbReference type="CDD" id="cd03057">
    <property type="entry name" value="GST_N_Beta"/>
    <property type="match status" value="1"/>
</dbReference>
<dbReference type="RefSeq" id="WP_285234816.1">
    <property type="nucleotide sequence ID" value="NZ_CP116346.1"/>
</dbReference>
<protein>
    <submittedName>
        <fullName evidence="3">Glutathione S-transferase family protein</fullName>
    </submittedName>
</protein>
<dbReference type="SUPFAM" id="SSF47616">
    <property type="entry name" value="GST C-terminal domain-like"/>
    <property type="match status" value="1"/>
</dbReference>
<sequence>MIHLHYYPSNASFAPHVLLEELGLPFELKLVDRDQGAHKSPAYLKLNPMGLIPTLVDGELVLSETAAILLHLADTHPAAGLLPALGTAERAQAYKWLMWLTNTLQPLLMAYYYPERWVDEGNAAGVAQVKAHAEAQISAPGGLLDLLEAEFQRHQGPWTLGASYSALDPFSFMLCRWTRGFARPARSWPALGAFLQRMLARPAVQRAIATEQLPQPWI</sequence>
<dbReference type="InterPro" id="IPR040079">
    <property type="entry name" value="Glutathione_S-Trfase"/>
</dbReference>
<dbReference type="AlphaFoldDB" id="A0AA95NLZ7"/>
<dbReference type="InterPro" id="IPR004045">
    <property type="entry name" value="Glutathione_S-Trfase_N"/>
</dbReference>
<dbReference type="Pfam" id="PF02798">
    <property type="entry name" value="GST_N"/>
    <property type="match status" value="1"/>
</dbReference>
<gene>
    <name evidence="3" type="ORF">PFX98_08770</name>
</gene>
<dbReference type="EMBL" id="CP116346">
    <property type="protein sequence ID" value="WIT13696.1"/>
    <property type="molecule type" value="Genomic_DNA"/>
</dbReference>
<dbReference type="SFLD" id="SFLDG01150">
    <property type="entry name" value="Main.1:_Beta-like"/>
    <property type="match status" value="1"/>
</dbReference>
<dbReference type="CDD" id="cd03188">
    <property type="entry name" value="GST_C_Beta"/>
    <property type="match status" value="1"/>
</dbReference>